<accession>A0A418IM56</accession>
<feature type="domain" description="Molybdopterin-guanine dinucleotide biosynthesis protein B (MobB)" evidence="1">
    <location>
        <begin position="2"/>
        <end position="130"/>
    </location>
</feature>
<evidence type="ECO:0000259" key="1">
    <source>
        <dbReference type="Pfam" id="PF03205"/>
    </source>
</evidence>
<dbReference type="NCBIfam" id="TIGR00176">
    <property type="entry name" value="mobB"/>
    <property type="match status" value="1"/>
</dbReference>
<evidence type="ECO:0000313" key="3">
    <source>
        <dbReference type="Proteomes" id="UP000285567"/>
    </source>
</evidence>
<evidence type="ECO:0000313" key="2">
    <source>
        <dbReference type="EMBL" id="RIN09732.1"/>
    </source>
</evidence>
<dbReference type="InterPro" id="IPR004435">
    <property type="entry name" value="MobB_dom"/>
</dbReference>
<dbReference type="InterPro" id="IPR052539">
    <property type="entry name" value="MGD_biosynthesis_adapter"/>
</dbReference>
<name>A0A418IM56_STAXY</name>
<dbReference type="InterPro" id="IPR027417">
    <property type="entry name" value="P-loop_NTPase"/>
</dbReference>
<dbReference type="PANTHER" id="PTHR40072:SF1">
    <property type="entry name" value="MOLYBDOPTERIN-GUANINE DINUCLEOTIDE BIOSYNTHESIS ADAPTER PROTEIN"/>
    <property type="match status" value="1"/>
</dbReference>
<dbReference type="SUPFAM" id="SSF52540">
    <property type="entry name" value="P-loop containing nucleoside triphosphate hydrolases"/>
    <property type="match status" value="1"/>
</dbReference>
<dbReference type="GO" id="GO:0006777">
    <property type="term" value="P:Mo-molybdopterin cofactor biosynthetic process"/>
    <property type="evidence" value="ECO:0007669"/>
    <property type="project" value="InterPro"/>
</dbReference>
<dbReference type="GO" id="GO:0005525">
    <property type="term" value="F:GTP binding"/>
    <property type="evidence" value="ECO:0007669"/>
    <property type="project" value="InterPro"/>
</dbReference>
<gene>
    <name evidence="2" type="primary">mobB</name>
    <name evidence="2" type="ORF">BU097_09745</name>
</gene>
<reference evidence="2 3" key="1">
    <citation type="journal article" date="2016" name="Front. Microbiol.">
        <title>Comprehensive Phylogenetic Analysis of Bovine Non-aureus Staphylococci Species Based on Whole-Genome Sequencing.</title>
        <authorList>
            <person name="Naushad S."/>
            <person name="Barkema H.W."/>
            <person name="Luby C."/>
            <person name="Condas L.A."/>
            <person name="Nobrega D.B."/>
            <person name="Carson D.A."/>
            <person name="De Buck J."/>
        </authorList>
    </citation>
    <scope>NUCLEOTIDE SEQUENCE [LARGE SCALE GENOMIC DNA]</scope>
    <source>
        <strain evidence="2 3">SNUC 102</strain>
    </source>
</reference>
<dbReference type="Pfam" id="PF03205">
    <property type="entry name" value="MobB"/>
    <property type="match status" value="1"/>
</dbReference>
<dbReference type="AlphaFoldDB" id="A0A418IM56"/>
<comment type="caution">
    <text evidence="2">The sequence shown here is derived from an EMBL/GenBank/DDBJ whole genome shotgun (WGS) entry which is preliminary data.</text>
</comment>
<dbReference type="RefSeq" id="WP_017722902.1">
    <property type="nucleotide sequence ID" value="NZ_CABIWF010000002.1"/>
</dbReference>
<organism evidence="2 3">
    <name type="scientific">Staphylococcus xylosus</name>
    <dbReference type="NCBI Taxonomy" id="1288"/>
    <lineage>
        <taxon>Bacteria</taxon>
        <taxon>Bacillati</taxon>
        <taxon>Bacillota</taxon>
        <taxon>Bacilli</taxon>
        <taxon>Bacillales</taxon>
        <taxon>Staphylococcaceae</taxon>
        <taxon>Staphylococcus</taxon>
    </lineage>
</organism>
<dbReference type="OrthoDB" id="9786803at2"/>
<dbReference type="EMBL" id="QXUL01000049">
    <property type="protein sequence ID" value="RIN09732.1"/>
    <property type="molecule type" value="Genomic_DNA"/>
</dbReference>
<dbReference type="PANTHER" id="PTHR40072">
    <property type="entry name" value="MOLYBDOPTERIN-GUANINE DINUCLEOTIDE BIOSYNTHESIS ADAPTER PROTEIN-RELATED"/>
    <property type="match status" value="1"/>
</dbReference>
<dbReference type="Proteomes" id="UP000285567">
    <property type="component" value="Unassembled WGS sequence"/>
</dbReference>
<proteinExistence type="predicted"/>
<protein>
    <submittedName>
        <fullName evidence="2">Molybdopterin-guanine dinucleotide biosynthesis protein B</fullName>
    </submittedName>
</protein>
<keyword evidence="3" id="KW-1185">Reference proteome</keyword>
<dbReference type="Gene3D" id="3.40.50.300">
    <property type="entry name" value="P-loop containing nucleotide triphosphate hydrolases"/>
    <property type="match status" value="1"/>
</dbReference>
<sequence>MILQIVGFKNSGKTTLMSHTIELLKEHDLTVATVKHHGQHQQDFQDDDITLQKEQVDHMKHFHAGADQSIVQGHLYQQTVTRIEEQSLEEIINESVTIDSDIILVEGFKNAVFDKVVVYTNEYERQTLAKLSNVRYYMKMNDINAMEYYENWLLTYFKIKGMH</sequence>